<protein>
    <recommendedName>
        <fullName evidence="4">Tetratricopeptide repeat protein</fullName>
    </recommendedName>
</protein>
<accession>A0A842HF67</accession>
<dbReference type="InterPro" id="IPR011990">
    <property type="entry name" value="TPR-like_helical_dom_sf"/>
</dbReference>
<dbReference type="PROSITE" id="PS50005">
    <property type="entry name" value="TPR"/>
    <property type="match status" value="1"/>
</dbReference>
<organism evidence="2 3">
    <name type="scientific">Ruficoccus amylovorans</name>
    <dbReference type="NCBI Taxonomy" id="1804625"/>
    <lineage>
        <taxon>Bacteria</taxon>
        <taxon>Pseudomonadati</taxon>
        <taxon>Verrucomicrobiota</taxon>
        <taxon>Opitutia</taxon>
        <taxon>Puniceicoccales</taxon>
        <taxon>Cerasicoccaceae</taxon>
        <taxon>Ruficoccus</taxon>
    </lineage>
</organism>
<dbReference type="Gene3D" id="1.25.40.10">
    <property type="entry name" value="Tetratricopeptide repeat domain"/>
    <property type="match status" value="1"/>
</dbReference>
<keyword evidence="3" id="KW-1185">Reference proteome</keyword>
<dbReference type="Pfam" id="PF14559">
    <property type="entry name" value="TPR_19"/>
    <property type="match status" value="1"/>
</dbReference>
<evidence type="ECO:0000313" key="2">
    <source>
        <dbReference type="EMBL" id="MBC2594276.1"/>
    </source>
</evidence>
<evidence type="ECO:0000313" key="3">
    <source>
        <dbReference type="Proteomes" id="UP000546464"/>
    </source>
</evidence>
<dbReference type="InterPro" id="IPR019734">
    <property type="entry name" value="TPR_rpt"/>
</dbReference>
<gene>
    <name evidence="2" type="ORF">H5P28_08380</name>
</gene>
<dbReference type="EMBL" id="JACHVB010000021">
    <property type="protein sequence ID" value="MBC2594276.1"/>
    <property type="molecule type" value="Genomic_DNA"/>
</dbReference>
<keyword evidence="1" id="KW-0802">TPR repeat</keyword>
<sequence>MVEEATFDFTLGDNDEALRKLRRAQEMAPGCFEAWHAMTEVYVSMKDYDHALEAATRAFELRPEDIHINTSLSRIWMHKGDKQMAEHFGAKARTLGWKEELNSEPEEDSGLA</sequence>
<feature type="repeat" description="TPR" evidence="1">
    <location>
        <begin position="32"/>
        <end position="65"/>
    </location>
</feature>
<dbReference type="Proteomes" id="UP000546464">
    <property type="component" value="Unassembled WGS sequence"/>
</dbReference>
<comment type="caution">
    <text evidence="2">The sequence shown here is derived from an EMBL/GenBank/DDBJ whole genome shotgun (WGS) entry which is preliminary data.</text>
</comment>
<name>A0A842HF67_9BACT</name>
<proteinExistence type="predicted"/>
<evidence type="ECO:0008006" key="4">
    <source>
        <dbReference type="Google" id="ProtNLM"/>
    </source>
</evidence>
<reference evidence="2 3" key="1">
    <citation type="submission" date="2020-07" db="EMBL/GenBank/DDBJ databases">
        <authorList>
            <person name="Feng X."/>
        </authorList>
    </citation>
    <scope>NUCLEOTIDE SEQUENCE [LARGE SCALE GENOMIC DNA]</scope>
    <source>
        <strain evidence="2 3">JCM31066</strain>
    </source>
</reference>
<dbReference type="SUPFAM" id="SSF48452">
    <property type="entry name" value="TPR-like"/>
    <property type="match status" value="1"/>
</dbReference>
<dbReference type="AlphaFoldDB" id="A0A842HF67"/>
<evidence type="ECO:0000256" key="1">
    <source>
        <dbReference type="PROSITE-ProRule" id="PRU00339"/>
    </source>
</evidence>